<dbReference type="Proteomes" id="UP001301216">
    <property type="component" value="Unassembled WGS sequence"/>
</dbReference>
<keyword evidence="3" id="KW-1185">Reference proteome</keyword>
<name>A0ABT3QKW1_9HYPH</name>
<evidence type="ECO:0000256" key="1">
    <source>
        <dbReference type="SAM" id="MobiDB-lite"/>
    </source>
</evidence>
<evidence type="ECO:0000313" key="3">
    <source>
        <dbReference type="Proteomes" id="UP001301216"/>
    </source>
</evidence>
<protein>
    <submittedName>
        <fullName evidence="2">Uncharacterized protein</fullName>
    </submittedName>
</protein>
<comment type="caution">
    <text evidence="2">The sequence shown here is derived from an EMBL/GenBank/DDBJ whole genome shotgun (WGS) entry which is preliminary data.</text>
</comment>
<dbReference type="EMBL" id="JAPHAV010000001">
    <property type="protein sequence ID" value="MCX2696243.1"/>
    <property type="molecule type" value="Genomic_DNA"/>
</dbReference>
<feature type="region of interest" description="Disordered" evidence="1">
    <location>
        <begin position="1"/>
        <end position="20"/>
    </location>
</feature>
<reference evidence="2 3" key="1">
    <citation type="submission" date="2022-11" db="EMBL/GenBank/DDBJ databases">
        <title>Brucella sp. YY2X, whole genome shotgun sequencing project.</title>
        <authorList>
            <person name="Yang Y."/>
        </authorList>
    </citation>
    <scope>NUCLEOTIDE SEQUENCE [LARGE SCALE GENOMIC DNA]</scope>
    <source>
        <strain evidence="2 3">YY2X</strain>
    </source>
</reference>
<accession>A0ABT3QKW1</accession>
<gene>
    <name evidence="2" type="ORF">OPR82_05560</name>
</gene>
<evidence type="ECO:0000313" key="2">
    <source>
        <dbReference type="EMBL" id="MCX2696243.1"/>
    </source>
</evidence>
<proteinExistence type="predicted"/>
<dbReference type="RefSeq" id="WP_265983505.1">
    <property type="nucleotide sequence ID" value="NZ_JAPHAV010000001.1"/>
</dbReference>
<feature type="compositionally biased region" description="Polar residues" evidence="1">
    <location>
        <begin position="1"/>
        <end position="17"/>
    </location>
</feature>
<organism evidence="2 3">
    <name type="scientific">Ochrobactrum chromiisoli</name>
    <dbReference type="NCBI Taxonomy" id="2993941"/>
    <lineage>
        <taxon>Bacteria</taxon>
        <taxon>Pseudomonadati</taxon>
        <taxon>Pseudomonadota</taxon>
        <taxon>Alphaproteobacteria</taxon>
        <taxon>Hyphomicrobiales</taxon>
        <taxon>Brucellaceae</taxon>
        <taxon>Brucella/Ochrobactrum group</taxon>
        <taxon>Ochrobactrum</taxon>
    </lineage>
</organism>
<sequence>MTIQSINIGSGPNSVDAESTRDGFAKVNSNFASVDSRIQKLERLTHPFGSYEDPGLPPFPAFTYASKDWEKYTSVTRHHETENLTSLTMSNTAKIVAMSATRFMLVSKSSTILTIKIFELASGVLSRVAQTNITVLTGAQVLGIAVVSEDFAKISLQNGSSIGALTQNFVEVYYATGSVNATLIAATAPIAFSGQGSVYPSNNSRAPLLASTSAMSIYIAASSSNPVDISGLWIQRFSTGQSQNSHLETSLAMSAENRVSPSYDYLGGEKYIVASAGAVLGDHTARLTISVLSANDNATKLLGNTSFMGSSPDGGVSVFALSPALAIISWSSSGIQKAISVAIDSSGQPMILGAASSAGALGSAITSGTPYDQTSLVAGSWPVDTDPGKLVKLDVDTDTGVISEANHIAYSLSWAAARGKWLDMIRLSADRVLVAIQPTVTPFGVALDIIDLDVA</sequence>